<dbReference type="AlphaFoldDB" id="A0A0W0ZU77"/>
<dbReference type="Proteomes" id="UP000054693">
    <property type="component" value="Unassembled WGS sequence"/>
</dbReference>
<dbReference type="InterPro" id="IPR002376">
    <property type="entry name" value="Formyl_transf_N"/>
</dbReference>
<evidence type="ECO:0000313" key="9">
    <source>
        <dbReference type="Proteomes" id="UP000054693"/>
    </source>
</evidence>
<comment type="similarity">
    <text evidence="4 6">Belongs to the GART family.</text>
</comment>
<evidence type="ECO:0000256" key="3">
    <source>
        <dbReference type="ARBA" id="ARBA00022755"/>
    </source>
</evidence>
<dbReference type="PROSITE" id="PS00373">
    <property type="entry name" value="GART"/>
    <property type="match status" value="1"/>
</dbReference>
<name>A0A0W0ZU77_9GAMM</name>
<dbReference type="InterPro" id="IPR036477">
    <property type="entry name" value="Formyl_transf_N_sf"/>
</dbReference>
<dbReference type="STRING" id="40335.Ltuc_0389"/>
<feature type="site" description="Raises pKa of active site His" evidence="6">
    <location>
        <position position="147"/>
    </location>
</feature>
<feature type="binding site" evidence="6">
    <location>
        <begin position="89"/>
        <end position="92"/>
    </location>
    <ligand>
        <name>(6R)-10-formyltetrahydrofolate</name>
        <dbReference type="ChEBI" id="CHEBI:195366"/>
    </ligand>
</feature>
<dbReference type="EC" id="2.1.2.2" evidence="6"/>
<dbReference type="FunFam" id="3.40.50.170:FF:000013">
    <property type="entry name" value="Phosphoribosylamine-glycine ligase"/>
    <property type="match status" value="1"/>
</dbReference>
<dbReference type="CDD" id="cd08645">
    <property type="entry name" value="FMT_core_GART"/>
    <property type="match status" value="1"/>
</dbReference>
<feature type="domain" description="Formyl transferase N-terminal" evidence="7">
    <location>
        <begin position="3"/>
        <end position="184"/>
    </location>
</feature>
<comment type="caution">
    <text evidence="8">The sequence shown here is derived from an EMBL/GenBank/DDBJ whole genome shotgun (WGS) entry which is preliminary data.</text>
</comment>
<dbReference type="UniPathway" id="UPA00074">
    <property type="reaction ID" value="UER00126"/>
</dbReference>
<organism evidence="8 9">
    <name type="scientific">Legionella tucsonensis</name>
    <dbReference type="NCBI Taxonomy" id="40335"/>
    <lineage>
        <taxon>Bacteria</taxon>
        <taxon>Pseudomonadati</taxon>
        <taxon>Pseudomonadota</taxon>
        <taxon>Gammaproteobacteria</taxon>
        <taxon>Legionellales</taxon>
        <taxon>Legionellaceae</taxon>
        <taxon>Legionella</taxon>
    </lineage>
</organism>
<dbReference type="Gene3D" id="3.40.50.170">
    <property type="entry name" value="Formyl transferase, N-terminal domain"/>
    <property type="match status" value="1"/>
</dbReference>
<reference evidence="8 9" key="1">
    <citation type="submission" date="2015-11" db="EMBL/GenBank/DDBJ databases">
        <title>Genomic analysis of 38 Legionella species identifies large and diverse effector repertoires.</title>
        <authorList>
            <person name="Burstein D."/>
            <person name="Amaro F."/>
            <person name="Zusman T."/>
            <person name="Lifshitz Z."/>
            <person name="Cohen O."/>
            <person name="Gilbert J.A."/>
            <person name="Pupko T."/>
            <person name="Shuman H.A."/>
            <person name="Segal G."/>
        </authorList>
    </citation>
    <scope>NUCLEOTIDE SEQUENCE [LARGE SCALE GENOMIC DNA]</scope>
    <source>
        <strain evidence="8 9">ATCC 49180</strain>
    </source>
</reference>
<evidence type="ECO:0000313" key="8">
    <source>
        <dbReference type="EMBL" id="KTD72542.1"/>
    </source>
</evidence>
<dbReference type="GO" id="GO:0005829">
    <property type="term" value="C:cytosol"/>
    <property type="evidence" value="ECO:0007669"/>
    <property type="project" value="TreeGrafter"/>
</dbReference>
<dbReference type="PATRIC" id="fig|40335.7.peg.406"/>
<dbReference type="PANTHER" id="PTHR43369:SF2">
    <property type="entry name" value="PHOSPHORIBOSYLGLYCINAMIDE FORMYLTRANSFERASE"/>
    <property type="match status" value="1"/>
</dbReference>
<feature type="active site" description="Proton donor" evidence="6">
    <location>
        <position position="108"/>
    </location>
</feature>
<dbReference type="HAMAP" id="MF_01930">
    <property type="entry name" value="PurN"/>
    <property type="match status" value="1"/>
</dbReference>
<dbReference type="OrthoDB" id="9806170at2"/>
<dbReference type="GO" id="GO:0004644">
    <property type="term" value="F:phosphoribosylglycinamide formyltransferase activity"/>
    <property type="evidence" value="ECO:0007669"/>
    <property type="project" value="UniProtKB-UniRule"/>
</dbReference>
<dbReference type="InterPro" id="IPR004607">
    <property type="entry name" value="GART"/>
</dbReference>
<evidence type="ECO:0000256" key="2">
    <source>
        <dbReference type="ARBA" id="ARBA00022679"/>
    </source>
</evidence>
<feature type="binding site" evidence="6">
    <location>
        <position position="106"/>
    </location>
    <ligand>
        <name>(6R)-10-formyltetrahydrofolate</name>
        <dbReference type="ChEBI" id="CHEBI:195366"/>
    </ligand>
</feature>
<dbReference type="RefSeq" id="WP_058519681.1">
    <property type="nucleotide sequence ID" value="NZ_CAAAIP010000010.1"/>
</dbReference>
<evidence type="ECO:0000256" key="1">
    <source>
        <dbReference type="ARBA" id="ARBA00005054"/>
    </source>
</evidence>
<evidence type="ECO:0000256" key="4">
    <source>
        <dbReference type="ARBA" id="ARBA00038440"/>
    </source>
</evidence>
<dbReference type="Pfam" id="PF00551">
    <property type="entry name" value="Formyl_trans_N"/>
    <property type="match status" value="1"/>
</dbReference>
<dbReference type="NCBIfam" id="TIGR00639">
    <property type="entry name" value="PurN"/>
    <property type="match status" value="1"/>
</dbReference>
<proteinExistence type="inferred from homology"/>
<keyword evidence="3 6" id="KW-0658">Purine biosynthesis</keyword>
<dbReference type="PANTHER" id="PTHR43369">
    <property type="entry name" value="PHOSPHORIBOSYLGLYCINAMIDE FORMYLTRANSFERASE"/>
    <property type="match status" value="1"/>
</dbReference>
<keyword evidence="2 6" id="KW-0808">Transferase</keyword>
<comment type="catalytic activity">
    <reaction evidence="5 6">
        <text>N(1)-(5-phospho-beta-D-ribosyl)glycinamide + (6R)-10-formyltetrahydrofolate = N(2)-formyl-N(1)-(5-phospho-beta-D-ribosyl)glycinamide + (6S)-5,6,7,8-tetrahydrofolate + H(+)</text>
        <dbReference type="Rhea" id="RHEA:15053"/>
        <dbReference type="ChEBI" id="CHEBI:15378"/>
        <dbReference type="ChEBI" id="CHEBI:57453"/>
        <dbReference type="ChEBI" id="CHEBI:143788"/>
        <dbReference type="ChEBI" id="CHEBI:147286"/>
        <dbReference type="ChEBI" id="CHEBI:195366"/>
        <dbReference type="EC" id="2.1.2.2"/>
    </reaction>
</comment>
<dbReference type="SUPFAM" id="SSF53328">
    <property type="entry name" value="Formyltransferase"/>
    <property type="match status" value="1"/>
</dbReference>
<evidence type="ECO:0000259" key="7">
    <source>
        <dbReference type="Pfam" id="PF00551"/>
    </source>
</evidence>
<feature type="binding site" evidence="6">
    <location>
        <begin position="12"/>
        <end position="14"/>
    </location>
    <ligand>
        <name>N(1)-(5-phospho-beta-D-ribosyl)glycinamide</name>
        <dbReference type="ChEBI" id="CHEBI:143788"/>
    </ligand>
</feature>
<comment type="pathway">
    <text evidence="1 6">Purine metabolism; IMP biosynthesis via de novo pathway; N(2)-formyl-N(1)-(5-phospho-D-ribosyl)glycinamide from N(1)-(5-phospho-D-ribosyl)glycinamide (10-formyl THF route): step 1/1.</text>
</comment>
<sequence>MIRIAVLGSTRGTNLNTLVAAINQQHLSASIELVLSNKADALILEKATSFGIKPIFVNPQGLSRIDFDHELSKILKLHQIELVVLIGYMRILSAEFVSHWENKIINIHPSLLPAYAGLMNLDVHQAVLDGAEIETGCTVHFVTAQVDAGPIILQKKCPVLVNDTPEILKTRVQELEGPALVEAIKIIATNRNRVSHHSPQATNEIKINQ</sequence>
<feature type="binding site" evidence="6">
    <location>
        <position position="64"/>
    </location>
    <ligand>
        <name>(6R)-10-formyltetrahydrofolate</name>
        <dbReference type="ChEBI" id="CHEBI:195366"/>
    </ligand>
</feature>
<dbReference type="EMBL" id="LNZA01000001">
    <property type="protein sequence ID" value="KTD72542.1"/>
    <property type="molecule type" value="Genomic_DNA"/>
</dbReference>
<evidence type="ECO:0000256" key="6">
    <source>
        <dbReference type="HAMAP-Rule" id="MF_01930"/>
    </source>
</evidence>
<accession>A0A0W0ZU77</accession>
<evidence type="ECO:0000256" key="5">
    <source>
        <dbReference type="ARBA" id="ARBA00047664"/>
    </source>
</evidence>
<dbReference type="InterPro" id="IPR001555">
    <property type="entry name" value="GART_AS"/>
</dbReference>
<comment type="function">
    <text evidence="6">Catalyzes the transfer of a formyl group from 10-formyltetrahydrofolate to 5-phospho-ribosyl-glycinamide (GAR), producing 5-phospho-ribosyl-N-formylglycinamide (FGAR) and tetrahydrofolate.</text>
</comment>
<dbReference type="GO" id="GO:0006189">
    <property type="term" value="P:'de novo' IMP biosynthetic process"/>
    <property type="evidence" value="ECO:0007669"/>
    <property type="project" value="UniProtKB-UniRule"/>
</dbReference>
<protein>
    <recommendedName>
        <fullName evidence="6">Phosphoribosylglycinamide formyltransferase</fullName>
        <ecNumber evidence="6">2.1.2.2</ecNumber>
    </recommendedName>
    <alternativeName>
        <fullName evidence="6">5'-phosphoribosylglycinamide transformylase</fullName>
    </alternativeName>
    <alternativeName>
        <fullName evidence="6">GAR transformylase</fullName>
        <shortName evidence="6">GART</shortName>
    </alternativeName>
</protein>
<keyword evidence="9" id="KW-1185">Reference proteome</keyword>
<gene>
    <name evidence="6 8" type="primary">purN</name>
    <name evidence="8" type="ORF">Ltuc_0389</name>
</gene>